<accession>A0A0T6BR81</accession>
<dbReference type="FunFam" id="2.60.40.1180:FF:000007">
    <property type="entry name" value="Sucrose isomerase"/>
    <property type="match status" value="1"/>
</dbReference>
<dbReference type="Proteomes" id="UP000036168">
    <property type="component" value="Unassembled WGS sequence"/>
</dbReference>
<evidence type="ECO:0000256" key="5">
    <source>
        <dbReference type="ARBA" id="ARBA00022801"/>
    </source>
</evidence>
<evidence type="ECO:0000256" key="7">
    <source>
        <dbReference type="RuleBase" id="RU003615"/>
    </source>
</evidence>
<comment type="similarity">
    <text evidence="3 7">Belongs to the glycosyl hydrolase 13 family.</text>
</comment>
<dbReference type="SUPFAM" id="SSF51011">
    <property type="entry name" value="Glycosyl hydrolase domain"/>
    <property type="match status" value="1"/>
</dbReference>
<protein>
    <recommendedName>
        <fullName evidence="8">Alpha-amylase</fullName>
        <ecNumber evidence="8">3.2.1.1</ecNumber>
    </recommendedName>
</protein>
<evidence type="ECO:0000259" key="9">
    <source>
        <dbReference type="SMART" id="SM00642"/>
    </source>
</evidence>
<dbReference type="AlphaFoldDB" id="A0A0T6BR81"/>
<evidence type="ECO:0000313" key="10">
    <source>
        <dbReference type="EMBL" id="KRT94151.1"/>
    </source>
</evidence>
<reference evidence="10 12" key="1">
    <citation type="journal article" date="2015" name="Int. J. Syst. Evol. Microbiol.">
        <title>Bacillus glycinifermentans sp. nov., isolated from fermented soybean paste.</title>
        <authorList>
            <person name="Kim S.J."/>
            <person name="Dunlap C.A."/>
            <person name="Kwon S.W."/>
            <person name="Rooney A.P."/>
        </authorList>
    </citation>
    <scope>NUCLEOTIDE SEQUENCE [LARGE SCALE GENOMIC DNA]</scope>
    <source>
        <strain evidence="10 12">GO-13</strain>
    </source>
</reference>
<name>A0A0T6BR81_9BACI</name>
<evidence type="ECO:0000313" key="13">
    <source>
        <dbReference type="Proteomes" id="UP001341297"/>
    </source>
</evidence>
<evidence type="ECO:0000313" key="11">
    <source>
        <dbReference type="EMBL" id="MEC0486368.1"/>
    </source>
</evidence>
<keyword evidence="5 8" id="KW-0378">Hydrolase</keyword>
<dbReference type="PRINTS" id="PR00110">
    <property type="entry name" value="ALPHAAMYLASE"/>
</dbReference>
<dbReference type="PANTHER" id="PTHR10357:SF178">
    <property type="entry name" value="OLIGO-1,6-GLUCOSIDASE 3-RELATED"/>
    <property type="match status" value="1"/>
</dbReference>
<reference evidence="10" key="2">
    <citation type="submission" date="2015-10" db="EMBL/GenBank/DDBJ databases">
        <authorList>
            <person name="Gilbert D.G."/>
        </authorList>
    </citation>
    <scope>NUCLEOTIDE SEQUENCE</scope>
    <source>
        <strain evidence="10">GO-13</strain>
    </source>
</reference>
<dbReference type="Gene3D" id="3.90.400.10">
    <property type="entry name" value="Oligo-1,6-glucosidase, Domain 2"/>
    <property type="match status" value="1"/>
</dbReference>
<keyword evidence="8" id="KW-0119">Carbohydrate metabolism</keyword>
<dbReference type="FunFam" id="3.90.400.10:FF:000002">
    <property type="entry name" value="Sucrose isomerase"/>
    <property type="match status" value="1"/>
</dbReference>
<dbReference type="EMBL" id="JARRTL010000016">
    <property type="protein sequence ID" value="MEC0486368.1"/>
    <property type="molecule type" value="Genomic_DNA"/>
</dbReference>
<dbReference type="InterPro" id="IPR032091">
    <property type="entry name" value="Malt_amylase-like_C"/>
</dbReference>
<dbReference type="SUPFAM" id="SSF51445">
    <property type="entry name" value="(Trans)glycosidases"/>
    <property type="match status" value="1"/>
</dbReference>
<keyword evidence="6 8" id="KW-0326">Glycosidase</keyword>
<dbReference type="InterPro" id="IPR006047">
    <property type="entry name" value="GH13_cat_dom"/>
</dbReference>
<dbReference type="InterPro" id="IPR017853">
    <property type="entry name" value="GH"/>
</dbReference>
<dbReference type="GO" id="GO:0004556">
    <property type="term" value="F:alpha-amylase activity"/>
    <property type="evidence" value="ECO:0007669"/>
    <property type="project" value="UniProtKB-UniRule"/>
</dbReference>
<evidence type="ECO:0000256" key="2">
    <source>
        <dbReference type="ARBA" id="ARBA00004613"/>
    </source>
</evidence>
<dbReference type="PANTHER" id="PTHR10357">
    <property type="entry name" value="ALPHA-AMYLASE FAMILY MEMBER"/>
    <property type="match status" value="1"/>
</dbReference>
<sequence>MTRAWWKEAVVYQIYPRSFMDSNGDGIGDINGIRAKLSYIKELGADAIWICPIFDSPNADNGYDIRDYQSILKEFGTMDDFDALLSEAHQLGMKLVIDLVINHTSDEHPWFIESRADKESPKRDWYIWRDGKDGGEPNNWESIFGGSAWTYDRQTDQYYLHVFAEKQPDLNWENSGMRRAVYGMVNWWLAKGIDGFRVDAISHIKKKEGLPDLTNPNDLPYVPSYDYHMNVDGIMKFLRELKQETFAKHGHIMTVGEANGVKADEAAEWAGEKNGMFNMIFQFEHLGLWDIEAGAQIDIVELKRILSCWQTSLEGVGWNALFTENHDQPRSVSVWGDDGTYRNESAKALAAMYFLMKGTPFIYQGQEIGMTNVAFFDIEDYDDISVKLYYDSQRQAGRSHEDTMKAIWRRSRDNARTPMQWTDSGNAGFSSGTPWLPVNENHRLINVACQQQDPDSIYHFYKRMIAIRKRHDVFIDGAFELILAEDPQIFAYLRKLEGETALVMVNLSPDSALYRHPAYPLSSGGLLLSNMDIKPHQHLTSFMMKPYEARVYVLPKQEIGN</sequence>
<feature type="domain" description="Glycosyl hydrolase family 13 catalytic" evidence="9">
    <location>
        <begin position="13"/>
        <end position="416"/>
    </location>
</feature>
<organism evidence="10 12">
    <name type="scientific">Bacillus glycinifermentans</name>
    <dbReference type="NCBI Taxonomy" id="1664069"/>
    <lineage>
        <taxon>Bacteria</taxon>
        <taxon>Bacillati</taxon>
        <taxon>Bacillota</taxon>
        <taxon>Bacilli</taxon>
        <taxon>Bacillales</taxon>
        <taxon>Bacillaceae</taxon>
        <taxon>Bacillus</taxon>
    </lineage>
</organism>
<dbReference type="Gene3D" id="2.60.40.1180">
    <property type="entry name" value="Golgi alpha-mannosidase II"/>
    <property type="match status" value="1"/>
</dbReference>
<gene>
    <name evidence="10" type="ORF">AB447_202345</name>
    <name evidence="11" type="ORF">P8828_16365</name>
</gene>
<dbReference type="CDD" id="cd11333">
    <property type="entry name" value="AmyAc_SI_OligoGlu_DGase"/>
    <property type="match status" value="1"/>
</dbReference>
<dbReference type="EMBL" id="LECW02000012">
    <property type="protein sequence ID" value="KRT94151.1"/>
    <property type="molecule type" value="Genomic_DNA"/>
</dbReference>
<dbReference type="GO" id="GO:0005576">
    <property type="term" value="C:extracellular region"/>
    <property type="evidence" value="ECO:0007669"/>
    <property type="project" value="UniProtKB-SubCell"/>
</dbReference>
<comment type="caution">
    <text evidence="10">The sequence shown here is derived from an EMBL/GenBank/DDBJ whole genome shotgun (WGS) entry which is preliminary data.</text>
</comment>
<dbReference type="RefSeq" id="WP_048354742.1">
    <property type="nucleotide sequence ID" value="NZ_JAQCPU010000003.1"/>
</dbReference>
<evidence type="ECO:0000256" key="8">
    <source>
        <dbReference type="RuleBase" id="RU361134"/>
    </source>
</evidence>
<dbReference type="OrthoDB" id="9805159at2"/>
<evidence type="ECO:0000256" key="4">
    <source>
        <dbReference type="ARBA" id="ARBA00022525"/>
    </source>
</evidence>
<dbReference type="InterPro" id="IPR013780">
    <property type="entry name" value="Glyco_hydro_b"/>
</dbReference>
<comment type="catalytic activity">
    <reaction evidence="8">
        <text>Endohydrolysis of (1-&gt;4)-alpha-D-glucosidic linkages in polysaccharides containing three or more (1-&gt;4)-alpha-linked D-glucose units.</text>
        <dbReference type="EC" id="3.2.1.1"/>
    </reaction>
</comment>
<evidence type="ECO:0000313" key="12">
    <source>
        <dbReference type="Proteomes" id="UP000036168"/>
    </source>
</evidence>
<dbReference type="NCBIfam" id="NF008183">
    <property type="entry name" value="PRK10933.1"/>
    <property type="match status" value="1"/>
</dbReference>
<keyword evidence="13" id="KW-1185">Reference proteome</keyword>
<dbReference type="InterPro" id="IPR045857">
    <property type="entry name" value="O16G_dom_2"/>
</dbReference>
<dbReference type="EC" id="3.2.1.1" evidence="8"/>
<dbReference type="InterPro" id="IPR006046">
    <property type="entry name" value="Alpha_amylase"/>
</dbReference>
<evidence type="ECO:0000256" key="6">
    <source>
        <dbReference type="ARBA" id="ARBA00023295"/>
    </source>
</evidence>
<comment type="subcellular location">
    <subcellularLocation>
        <location evidence="1">Cytoplasm</location>
    </subcellularLocation>
    <subcellularLocation>
        <location evidence="2">Secreted</location>
    </subcellularLocation>
</comment>
<dbReference type="Gene3D" id="3.20.20.80">
    <property type="entry name" value="Glycosidases"/>
    <property type="match status" value="2"/>
</dbReference>
<reference evidence="11 13" key="3">
    <citation type="submission" date="2023-03" db="EMBL/GenBank/DDBJ databases">
        <title>Agriculturally important microbes genome sequencing.</title>
        <authorList>
            <person name="Dunlap C."/>
        </authorList>
    </citation>
    <scope>NUCLEOTIDE SEQUENCE [LARGE SCALE GENOMIC DNA]</scope>
    <source>
        <strain evidence="11 13">CBP-3203</strain>
    </source>
</reference>
<dbReference type="Pfam" id="PF16657">
    <property type="entry name" value="Malt_amylase_C"/>
    <property type="match status" value="1"/>
</dbReference>
<keyword evidence="4" id="KW-0964">Secreted</keyword>
<dbReference type="STRING" id="1664069.BGLY_3694"/>
<dbReference type="GO" id="GO:0043169">
    <property type="term" value="F:cation binding"/>
    <property type="evidence" value="ECO:0007669"/>
    <property type="project" value="InterPro"/>
</dbReference>
<dbReference type="Proteomes" id="UP001341297">
    <property type="component" value="Unassembled WGS sequence"/>
</dbReference>
<dbReference type="SMART" id="SM00642">
    <property type="entry name" value="Aamy"/>
    <property type="match status" value="1"/>
</dbReference>
<evidence type="ECO:0000256" key="3">
    <source>
        <dbReference type="ARBA" id="ARBA00008061"/>
    </source>
</evidence>
<dbReference type="GO" id="GO:0005737">
    <property type="term" value="C:cytoplasm"/>
    <property type="evidence" value="ECO:0007669"/>
    <property type="project" value="UniProtKB-SubCell"/>
</dbReference>
<proteinExistence type="inferred from homology"/>
<dbReference type="Pfam" id="PF00128">
    <property type="entry name" value="Alpha-amylase"/>
    <property type="match status" value="1"/>
</dbReference>
<dbReference type="GO" id="GO:0009313">
    <property type="term" value="P:oligosaccharide catabolic process"/>
    <property type="evidence" value="ECO:0007669"/>
    <property type="project" value="TreeGrafter"/>
</dbReference>
<evidence type="ECO:0000256" key="1">
    <source>
        <dbReference type="ARBA" id="ARBA00004496"/>
    </source>
</evidence>
<dbReference type="FunFam" id="3.20.20.80:FF:000064">
    <property type="entry name" value="Oligo-1,6-glucosidase"/>
    <property type="match status" value="2"/>
</dbReference>